<dbReference type="EMBL" id="HACG01045343">
    <property type="protein sequence ID" value="CEK92208.1"/>
    <property type="molecule type" value="Transcribed_RNA"/>
</dbReference>
<dbReference type="AlphaFoldDB" id="A0A0B7BGW1"/>
<accession>A0A0B7BGW1</accession>
<organism evidence="2">
    <name type="scientific">Arion vulgaris</name>
    <dbReference type="NCBI Taxonomy" id="1028688"/>
    <lineage>
        <taxon>Eukaryota</taxon>
        <taxon>Metazoa</taxon>
        <taxon>Spiralia</taxon>
        <taxon>Lophotrochozoa</taxon>
        <taxon>Mollusca</taxon>
        <taxon>Gastropoda</taxon>
        <taxon>Heterobranchia</taxon>
        <taxon>Euthyneura</taxon>
        <taxon>Panpulmonata</taxon>
        <taxon>Eupulmonata</taxon>
        <taxon>Stylommatophora</taxon>
        <taxon>Helicina</taxon>
        <taxon>Arionoidea</taxon>
        <taxon>Arionidae</taxon>
        <taxon>Arion</taxon>
    </lineage>
</organism>
<reference evidence="2" key="1">
    <citation type="submission" date="2014-12" db="EMBL/GenBank/DDBJ databases">
        <title>Insight into the proteome of Arion vulgaris.</title>
        <authorList>
            <person name="Aradska J."/>
            <person name="Bulat T."/>
            <person name="Smidak R."/>
            <person name="Sarate P."/>
            <person name="Gangsoo J."/>
            <person name="Sialana F."/>
            <person name="Bilban M."/>
            <person name="Lubec G."/>
        </authorList>
    </citation>
    <scope>NUCLEOTIDE SEQUENCE</scope>
    <source>
        <tissue evidence="2">Skin</tissue>
    </source>
</reference>
<gene>
    <name evidence="2" type="primary">ORF187138</name>
    <name evidence="1" type="synonym">ORF187096</name>
</gene>
<proteinExistence type="predicted"/>
<dbReference type="EMBL" id="HACG01045337">
    <property type="protein sequence ID" value="CEK92202.1"/>
    <property type="molecule type" value="Transcribed_RNA"/>
</dbReference>
<name>A0A0B7BGW1_9EUPU</name>
<sequence>MFQIYKYHGSFYYFKTLMTTGKLDGKGSEEDNQINAWMTQTHDKVETDTDLIRDSDDSVRWQTMTVHAYR</sequence>
<evidence type="ECO:0000313" key="1">
    <source>
        <dbReference type="EMBL" id="CEK92202.1"/>
    </source>
</evidence>
<protein>
    <submittedName>
        <fullName evidence="2">Uncharacterized protein</fullName>
    </submittedName>
</protein>
<evidence type="ECO:0000313" key="2">
    <source>
        <dbReference type="EMBL" id="CEK92208.1"/>
    </source>
</evidence>